<evidence type="ECO:0000256" key="5">
    <source>
        <dbReference type="ARBA" id="ARBA00011437"/>
    </source>
</evidence>
<keyword evidence="11 15" id="KW-0135">Cellulose biosynthesis</keyword>
<comment type="pathway">
    <text evidence="3 15">Glycan metabolism; bacterial cellulose biosynthesis.</text>
</comment>
<comment type="similarity">
    <text evidence="4 15">Belongs to the AcsB/BcsB family.</text>
</comment>
<comment type="subcellular location">
    <subcellularLocation>
        <location evidence="2">Cell inner membrane</location>
        <topology evidence="2">Single-pass membrane protein</topology>
    </subcellularLocation>
</comment>
<name>A0AAU7QFF2_9GAMM</name>
<dbReference type="InterPro" id="IPR018513">
    <property type="entry name" value="Cell_synthase_bac"/>
</dbReference>
<dbReference type="PANTHER" id="PTHR39083">
    <property type="entry name" value="CYCLIC DI-GMP-BINDING PROTEIN"/>
    <property type="match status" value="1"/>
</dbReference>
<keyword evidence="12 15" id="KW-1133">Transmembrane helix</keyword>
<dbReference type="GO" id="GO:0006011">
    <property type="term" value="P:UDP-alpha-D-glucose metabolic process"/>
    <property type="evidence" value="ECO:0007669"/>
    <property type="project" value="InterPro"/>
</dbReference>
<evidence type="ECO:0000256" key="10">
    <source>
        <dbReference type="ARBA" id="ARBA00022692"/>
    </source>
</evidence>
<dbReference type="EMBL" id="CP157947">
    <property type="protein sequence ID" value="XBS71932.1"/>
    <property type="molecule type" value="Genomic_DNA"/>
</dbReference>
<dbReference type="GO" id="GO:0030244">
    <property type="term" value="P:cellulose biosynthetic process"/>
    <property type="evidence" value="ECO:0007669"/>
    <property type="project" value="UniProtKB-KW"/>
</dbReference>
<evidence type="ECO:0000256" key="3">
    <source>
        <dbReference type="ARBA" id="ARBA00005186"/>
    </source>
</evidence>
<evidence type="ECO:0000256" key="12">
    <source>
        <dbReference type="ARBA" id="ARBA00022989"/>
    </source>
</evidence>
<dbReference type="GO" id="GO:0005886">
    <property type="term" value="C:plasma membrane"/>
    <property type="evidence" value="ECO:0007669"/>
    <property type="project" value="UniProtKB-SubCell"/>
</dbReference>
<evidence type="ECO:0000256" key="13">
    <source>
        <dbReference type="ARBA" id="ARBA00023136"/>
    </source>
</evidence>
<dbReference type="Gene3D" id="2.60.120.260">
    <property type="entry name" value="Galactose-binding domain-like"/>
    <property type="match status" value="1"/>
</dbReference>
<evidence type="ECO:0000256" key="15">
    <source>
        <dbReference type="RuleBase" id="RU365021"/>
    </source>
</evidence>
<comment type="function">
    <text evidence="1 15">Binds the cellulose synthase activator, bis-(3'-5') cyclic diguanylic acid (c-di-GMP).</text>
</comment>
<feature type="transmembrane region" description="Helical" evidence="15">
    <location>
        <begin position="407"/>
        <end position="429"/>
    </location>
</feature>
<gene>
    <name evidence="16" type="ORF">ABK905_17425</name>
</gene>
<evidence type="ECO:0000256" key="8">
    <source>
        <dbReference type="ARBA" id="ARBA00022519"/>
    </source>
</evidence>
<comment type="subunit">
    <text evidence="5 15">Tightly associated with the cellulose synthase catalytic subunit.</text>
</comment>
<organism evidence="16">
    <name type="scientific">Acerihabitans sp. KWT182</name>
    <dbReference type="NCBI Taxonomy" id="3157919"/>
    <lineage>
        <taxon>Bacteria</taxon>
        <taxon>Pseudomonadati</taxon>
        <taxon>Pseudomonadota</taxon>
        <taxon>Gammaproteobacteria</taxon>
        <taxon>Enterobacterales</taxon>
        <taxon>Pectobacteriaceae</taxon>
        <taxon>Acerihabitans</taxon>
    </lineage>
</organism>
<keyword evidence="13 15" id="KW-0472">Membrane</keyword>
<dbReference type="PANTHER" id="PTHR39083:SF1">
    <property type="entry name" value="CYCLIC DI-GMP-BINDING PROTEIN"/>
    <property type="match status" value="1"/>
</dbReference>
<dbReference type="InterPro" id="IPR003920">
    <property type="entry name" value="Cell_synth_B"/>
</dbReference>
<dbReference type="PRINTS" id="PR01440">
    <property type="entry name" value="CELLSNTHASEB"/>
</dbReference>
<keyword evidence="8 15" id="KW-0997">Cell inner membrane</keyword>
<accession>A0AAU7QFF2</accession>
<keyword evidence="10 15" id="KW-0812">Transmembrane</keyword>
<evidence type="ECO:0000256" key="9">
    <source>
        <dbReference type="ARBA" id="ARBA00022636"/>
    </source>
</evidence>
<evidence type="ECO:0000256" key="11">
    <source>
        <dbReference type="ARBA" id="ARBA00022916"/>
    </source>
</evidence>
<sequence length="444" mass="48477">MPSGVQPQEIPFRQPYDAPRWITTRRPASLALNGGDDALTVTGGYHGAIPVAFRAAPDLFMWNEETIPVDINYRFPTASWLDETQSHLSVSMNGVFIRDLPVNRSGPFATLMHYAGFDTREEHATVQLDPYLIYGDNQLAFYFALNPTADAPCNALNNDNIRSRIDPSSTIDLSHAYHFAQLPNLSYFIGASFPFSRQADLAQTLLLLPQIPTGADIQALLDLVARAGNATGVPAAHVRVALGDAADTHDGQGLKDTDILAVGSLAQGDFIRQVLAGSPFTAGDSSLNVPTPAMWPQLRAYLDGDSIPQYAQANRYLSSVFAWRGFVSFPSVWGAKHIVVLATASDDDQLGKIHGDLASDFINSRIRGDVTLIANDNDIHSFQVGPRFASGDLPWYLQVLWYAGQHILALAILGLCISLLLGGRCYVFLKNRAARRLEKGSEHE</sequence>
<keyword evidence="7 15" id="KW-1003">Cell membrane</keyword>
<evidence type="ECO:0000256" key="7">
    <source>
        <dbReference type="ARBA" id="ARBA00022475"/>
    </source>
</evidence>
<proteinExistence type="inferred from homology"/>
<keyword evidence="9 15" id="KW-0973">c-di-GMP</keyword>
<evidence type="ECO:0000313" key="16">
    <source>
        <dbReference type="EMBL" id="XBS71932.1"/>
    </source>
</evidence>
<evidence type="ECO:0000256" key="14">
    <source>
        <dbReference type="ARBA" id="ARBA00033444"/>
    </source>
</evidence>
<protein>
    <recommendedName>
        <fullName evidence="6 15">Cyclic di-GMP-binding protein</fullName>
    </recommendedName>
    <alternativeName>
        <fullName evidence="14 15">Cellulose synthase regulatory subunit</fullName>
    </alternativeName>
</protein>
<dbReference type="AlphaFoldDB" id="A0AAU7QFF2"/>
<evidence type="ECO:0000256" key="6">
    <source>
        <dbReference type="ARBA" id="ARBA00021844"/>
    </source>
</evidence>
<evidence type="ECO:0000256" key="4">
    <source>
        <dbReference type="ARBA" id="ARBA00010714"/>
    </source>
</evidence>
<dbReference type="Pfam" id="PF03170">
    <property type="entry name" value="BcsB"/>
    <property type="match status" value="1"/>
</dbReference>
<evidence type="ECO:0000256" key="1">
    <source>
        <dbReference type="ARBA" id="ARBA00002057"/>
    </source>
</evidence>
<reference evidence="16" key="1">
    <citation type="submission" date="2024-06" db="EMBL/GenBank/DDBJ databases">
        <authorList>
            <person name="Coelho C."/>
            <person name="Bento M."/>
            <person name="Garcia E."/>
            <person name="Camelo A."/>
            <person name="Brandao I."/>
            <person name="Espirito Santo C."/>
            <person name="Trovao J."/>
            <person name="Verissimo A."/>
            <person name="Costa J."/>
            <person name="Tiago I."/>
        </authorList>
    </citation>
    <scope>NUCLEOTIDE SEQUENCE</scope>
    <source>
        <strain evidence="16">KWT182</strain>
    </source>
</reference>
<evidence type="ECO:0000256" key="2">
    <source>
        <dbReference type="ARBA" id="ARBA00004377"/>
    </source>
</evidence>